<protein>
    <submittedName>
        <fullName evidence="1">Uncharacterized protein</fullName>
    </submittedName>
</protein>
<sequence>MKLSDTLPTVIDVLARATRTATPVPDPRTPKPGARTGCSWCGGAAAWHRTVRGRWILIEHGTWPLTAIPAGKRWRIAGDGTAVNLGSAAPSDTCRITHFDICPARPAPIGSDILLTLWQRNSQQPTDHG</sequence>
<gene>
    <name evidence="1" type="ORF">ADK38_25255</name>
</gene>
<dbReference type="RefSeq" id="WP_037966035.1">
    <property type="nucleotide sequence ID" value="NZ_JBIRHZ010000004.1"/>
</dbReference>
<proteinExistence type="predicted"/>
<comment type="caution">
    <text evidence="1">The sequence shown here is derived from an EMBL/GenBank/DDBJ whole genome shotgun (WGS) entry which is preliminary data.</text>
</comment>
<evidence type="ECO:0000313" key="1">
    <source>
        <dbReference type="EMBL" id="KOG87471.1"/>
    </source>
</evidence>
<dbReference type="InterPro" id="IPR045729">
    <property type="entry name" value="DUF6083"/>
</dbReference>
<organism evidence="1 2">
    <name type="scientific">Streptomyces varsoviensis</name>
    <dbReference type="NCBI Taxonomy" id="67373"/>
    <lineage>
        <taxon>Bacteria</taxon>
        <taxon>Bacillati</taxon>
        <taxon>Actinomycetota</taxon>
        <taxon>Actinomycetes</taxon>
        <taxon>Kitasatosporales</taxon>
        <taxon>Streptomycetaceae</taxon>
        <taxon>Streptomyces</taxon>
    </lineage>
</organism>
<reference evidence="1 2" key="1">
    <citation type="submission" date="2015-07" db="EMBL/GenBank/DDBJ databases">
        <authorList>
            <person name="Ju K.-S."/>
            <person name="Doroghazi J.R."/>
            <person name="Metcalf W.W."/>
        </authorList>
    </citation>
    <scope>NUCLEOTIDE SEQUENCE [LARGE SCALE GENOMIC DNA]</scope>
    <source>
        <strain evidence="1 2">NRRL B-3589</strain>
    </source>
</reference>
<dbReference type="Pfam" id="PF19561">
    <property type="entry name" value="DUF6083"/>
    <property type="match status" value="1"/>
</dbReference>
<keyword evidence="2" id="KW-1185">Reference proteome</keyword>
<evidence type="ECO:0000313" key="2">
    <source>
        <dbReference type="Proteomes" id="UP000037020"/>
    </source>
</evidence>
<name>A0ABR5J267_9ACTN</name>
<dbReference type="Proteomes" id="UP000037020">
    <property type="component" value="Unassembled WGS sequence"/>
</dbReference>
<dbReference type="EMBL" id="LGUT01002214">
    <property type="protein sequence ID" value="KOG87471.1"/>
    <property type="molecule type" value="Genomic_DNA"/>
</dbReference>
<accession>A0ABR5J267</accession>